<proteinExistence type="predicted"/>
<dbReference type="PANTHER" id="PTHR24111">
    <property type="entry name" value="LEUCINE-RICH REPEAT-CONTAINING PROTEIN 34"/>
    <property type="match status" value="1"/>
</dbReference>
<evidence type="ECO:0000256" key="2">
    <source>
        <dbReference type="SAM" id="Coils"/>
    </source>
</evidence>
<reference evidence="3 4" key="1">
    <citation type="journal article" date="2012" name="Genome Biol.">
        <title>Genome and low-iron response of an oceanic diatom adapted to chronic iron limitation.</title>
        <authorList>
            <person name="Lommer M."/>
            <person name="Specht M."/>
            <person name="Roy A.S."/>
            <person name="Kraemer L."/>
            <person name="Andreson R."/>
            <person name="Gutowska M.A."/>
            <person name="Wolf J."/>
            <person name="Bergner S.V."/>
            <person name="Schilhabel M.B."/>
            <person name="Klostermeier U.C."/>
            <person name="Beiko R.G."/>
            <person name="Rosenstiel P."/>
            <person name="Hippler M."/>
            <person name="Laroche J."/>
        </authorList>
    </citation>
    <scope>NUCLEOTIDE SEQUENCE [LARGE SCALE GENOMIC DNA]</scope>
    <source>
        <strain evidence="3 4">CCMP1005</strain>
    </source>
</reference>
<name>K0TQL2_THAOC</name>
<dbReference type="PANTHER" id="PTHR24111:SF0">
    <property type="entry name" value="LEUCINE-RICH REPEAT-CONTAINING PROTEIN"/>
    <property type="match status" value="1"/>
</dbReference>
<comment type="caution">
    <text evidence="3">The sequence shown here is derived from an EMBL/GenBank/DDBJ whole genome shotgun (WGS) entry which is preliminary data.</text>
</comment>
<organism evidence="3 4">
    <name type="scientific">Thalassiosira oceanica</name>
    <name type="common">Marine diatom</name>
    <dbReference type="NCBI Taxonomy" id="159749"/>
    <lineage>
        <taxon>Eukaryota</taxon>
        <taxon>Sar</taxon>
        <taxon>Stramenopiles</taxon>
        <taxon>Ochrophyta</taxon>
        <taxon>Bacillariophyta</taxon>
        <taxon>Coscinodiscophyceae</taxon>
        <taxon>Thalassiosirophycidae</taxon>
        <taxon>Thalassiosirales</taxon>
        <taxon>Thalassiosiraceae</taxon>
        <taxon>Thalassiosira</taxon>
    </lineage>
</organism>
<keyword evidence="1" id="KW-0677">Repeat</keyword>
<sequence length="773" mass="85775">MLRLVRQALLKKACIFGLHKYCPLTPEDEALLLDTIRDSSCLKSISLQGCRLDTELLLKLLDAMSRSCSIENINLAGNRVGEEGTKRLGAILLSMETSLAKLELSNTYLGANEVLHLTKGLAKSRSLRYLDLDDNQVGATGMVYLSEALKTNTSLAEIYLHGNNIGSSGLNHLSEALSQNRGLKCVGVTSNYICDSCAGSLLRGLRLNTYLSSLDLSGNCIGDEAAASLAEVLKKNNTLKRLVLSNNEVTNRGARLLAESLVLQNSLKHISIIDNVCDDEWVGIVRDLVHVDTAEAAKATELLQVRTLRFYASETIRNKNLEIKDVDEKYQALYNSELVPKSSLKTLAKSIIELKDKRILSRGKEIEKMKAEVQRKDEELGKLKNKISDMSKDVRIMESRVTESESCLRLTLQESERLESSLAEETHRNTKLKRDMAELAEENNSIKARLVGFEESSAQIQSRNTQIKTIASRFISQLQMASNEVGVLSRSIPFEGEVEPGAKRQRTAFGETMLAIQSTLGKLEEISDAVNLKPENHRCPVCYDSYGGKVIPALLQCCLNQVCVDCMGKDRAQKISLLVGNKKRIQCMLCNHPFHCEKDSAWRVNRPYIEAMGIQVDLDVSSPKMDHQGIISTQGQDVGAAGRQNNFMVAALQVDDWLIFKSSGDEHQRFWLGRAVAKPDWDGSCKARNESNATVSIEGAIILPGCFAINVQWYTQRVIGLLEYVKEGQPLVQSNEDLRLGGFNSHVNLRLDDGGNYFELDIAISDRAQSLIM</sequence>
<gene>
    <name evidence="3" type="ORF">THAOC_02009</name>
</gene>
<feature type="coiled-coil region" evidence="2">
    <location>
        <begin position="366"/>
        <end position="456"/>
    </location>
</feature>
<dbReference type="EMBL" id="AGNL01002417">
    <property type="protein sequence ID" value="EJK76242.1"/>
    <property type="molecule type" value="Genomic_DNA"/>
</dbReference>
<evidence type="ECO:0000313" key="4">
    <source>
        <dbReference type="Proteomes" id="UP000266841"/>
    </source>
</evidence>
<dbReference type="SUPFAM" id="SSF52047">
    <property type="entry name" value="RNI-like"/>
    <property type="match status" value="1"/>
</dbReference>
<dbReference type="AlphaFoldDB" id="K0TQL2"/>
<keyword evidence="2" id="KW-0175">Coiled coil</keyword>
<dbReference type="Proteomes" id="UP000266841">
    <property type="component" value="Unassembled WGS sequence"/>
</dbReference>
<accession>K0TQL2</accession>
<dbReference type="InterPro" id="IPR032675">
    <property type="entry name" value="LRR_dom_sf"/>
</dbReference>
<dbReference type="eggNOG" id="KOG4308">
    <property type="taxonomic scope" value="Eukaryota"/>
</dbReference>
<evidence type="ECO:0008006" key="5">
    <source>
        <dbReference type="Google" id="ProtNLM"/>
    </source>
</evidence>
<dbReference type="InterPro" id="IPR052201">
    <property type="entry name" value="LRR-containing_regulator"/>
</dbReference>
<keyword evidence="4" id="KW-1185">Reference proteome</keyword>
<dbReference type="Gene3D" id="3.80.10.10">
    <property type="entry name" value="Ribonuclease Inhibitor"/>
    <property type="match status" value="3"/>
</dbReference>
<evidence type="ECO:0000313" key="3">
    <source>
        <dbReference type="EMBL" id="EJK76242.1"/>
    </source>
</evidence>
<dbReference type="InterPro" id="IPR001611">
    <property type="entry name" value="Leu-rich_rpt"/>
</dbReference>
<dbReference type="SMART" id="SM00368">
    <property type="entry name" value="LRR_RI"/>
    <property type="match status" value="6"/>
</dbReference>
<dbReference type="Pfam" id="PF13516">
    <property type="entry name" value="LRR_6"/>
    <property type="match status" value="3"/>
</dbReference>
<dbReference type="OrthoDB" id="42132at2759"/>
<protein>
    <recommendedName>
        <fullName evidence="5">RING-type domain-containing protein</fullName>
    </recommendedName>
</protein>
<evidence type="ECO:0000256" key="1">
    <source>
        <dbReference type="ARBA" id="ARBA00022737"/>
    </source>
</evidence>
<dbReference type="OMA" id="CKARNES"/>